<evidence type="ECO:0000313" key="2">
    <source>
        <dbReference type="Proteomes" id="UP000008311"/>
    </source>
</evidence>
<proteinExistence type="predicted"/>
<reference evidence="2" key="1">
    <citation type="journal article" date="2010" name="Nat. Biotechnol.">
        <title>Draft genome sequence of the oilseed species Ricinus communis.</title>
        <authorList>
            <person name="Chan A.P."/>
            <person name="Crabtree J."/>
            <person name="Zhao Q."/>
            <person name="Lorenzi H."/>
            <person name="Orvis J."/>
            <person name="Puiu D."/>
            <person name="Melake-Berhan A."/>
            <person name="Jones K.M."/>
            <person name="Redman J."/>
            <person name="Chen G."/>
            <person name="Cahoon E.B."/>
            <person name="Gedil M."/>
            <person name="Stanke M."/>
            <person name="Haas B.J."/>
            <person name="Wortman J.R."/>
            <person name="Fraser-Liggett C.M."/>
            <person name="Ravel J."/>
            <person name="Rabinowicz P.D."/>
        </authorList>
    </citation>
    <scope>NUCLEOTIDE SEQUENCE [LARGE SCALE GENOMIC DNA]</scope>
    <source>
        <strain evidence="2">cv. Hale</strain>
    </source>
</reference>
<evidence type="ECO:0000313" key="1">
    <source>
        <dbReference type="EMBL" id="EEF26958.1"/>
    </source>
</evidence>
<accession>B9TB07</accession>
<keyword evidence="2" id="KW-1185">Reference proteome</keyword>
<dbReference type="AlphaFoldDB" id="B9TB07"/>
<dbReference type="EMBL" id="EQ976092">
    <property type="protein sequence ID" value="EEF26958.1"/>
    <property type="molecule type" value="Genomic_DNA"/>
</dbReference>
<dbReference type="Proteomes" id="UP000008311">
    <property type="component" value="Unassembled WGS sequence"/>
</dbReference>
<name>B9TB07_RICCO</name>
<protein>
    <submittedName>
        <fullName evidence="1">Uncharacterized protein</fullName>
    </submittedName>
</protein>
<feature type="non-terminal residue" evidence="1">
    <location>
        <position position="1"/>
    </location>
</feature>
<sequence>ASSLKILEKLNPLVRGKQNLLHKFLSLIGVITWDLANTHSSPVARGRRVKVFVFLCCYALSRLPISLPFDFDLSISKPASLL</sequence>
<organism evidence="1 2">
    <name type="scientific">Ricinus communis</name>
    <name type="common">Castor bean</name>
    <dbReference type="NCBI Taxonomy" id="3988"/>
    <lineage>
        <taxon>Eukaryota</taxon>
        <taxon>Viridiplantae</taxon>
        <taxon>Streptophyta</taxon>
        <taxon>Embryophyta</taxon>
        <taxon>Tracheophyta</taxon>
        <taxon>Spermatophyta</taxon>
        <taxon>Magnoliopsida</taxon>
        <taxon>eudicotyledons</taxon>
        <taxon>Gunneridae</taxon>
        <taxon>Pentapetalae</taxon>
        <taxon>rosids</taxon>
        <taxon>fabids</taxon>
        <taxon>Malpighiales</taxon>
        <taxon>Euphorbiaceae</taxon>
        <taxon>Acalyphoideae</taxon>
        <taxon>Acalypheae</taxon>
        <taxon>Ricinus</taxon>
    </lineage>
</organism>
<gene>
    <name evidence="1" type="ORF">RCOM_2066240</name>
</gene>
<dbReference type="InParanoid" id="B9TB07"/>